<evidence type="ECO:0000313" key="4">
    <source>
        <dbReference type="EMBL" id="MBB5979191.1"/>
    </source>
</evidence>
<dbReference type="Gene3D" id="3.40.50.620">
    <property type="entry name" value="HUPs"/>
    <property type="match status" value="1"/>
</dbReference>
<gene>
    <name evidence="4" type="ORF">HDA44_002532</name>
</gene>
<keyword evidence="2" id="KW-0548">Nucleotidyltransferase</keyword>
<evidence type="ECO:0000259" key="3">
    <source>
        <dbReference type="Pfam" id="PF01467"/>
    </source>
</evidence>
<dbReference type="InterPro" id="IPR004821">
    <property type="entry name" value="Cyt_trans-like"/>
</dbReference>
<evidence type="ECO:0000256" key="1">
    <source>
        <dbReference type="ARBA" id="ARBA00022679"/>
    </source>
</evidence>
<dbReference type="RefSeq" id="WP_337905910.1">
    <property type="nucleotide sequence ID" value="NZ_BAAAVN010000001.1"/>
</dbReference>
<dbReference type="PANTHER" id="PTHR43793">
    <property type="entry name" value="FAD SYNTHASE"/>
    <property type="match status" value="1"/>
</dbReference>
<protein>
    <submittedName>
        <fullName evidence="4">Cytidyltransferase-like protein</fullName>
    </submittedName>
</protein>
<dbReference type="Proteomes" id="UP000558997">
    <property type="component" value="Unassembled WGS sequence"/>
</dbReference>
<dbReference type="NCBIfam" id="TIGR00125">
    <property type="entry name" value="cyt_tran_rel"/>
    <property type="match status" value="1"/>
</dbReference>
<evidence type="ECO:0000313" key="5">
    <source>
        <dbReference type="Proteomes" id="UP000558997"/>
    </source>
</evidence>
<accession>A0A841DMS1</accession>
<dbReference type="PANTHER" id="PTHR43793:SF2">
    <property type="entry name" value="BIFUNCTIONAL PROTEIN HLDE"/>
    <property type="match status" value="1"/>
</dbReference>
<dbReference type="InterPro" id="IPR050385">
    <property type="entry name" value="Archaeal_FAD_synthase"/>
</dbReference>
<dbReference type="EMBL" id="JACHNF010000001">
    <property type="protein sequence ID" value="MBB5979191.1"/>
    <property type="molecule type" value="Genomic_DNA"/>
</dbReference>
<name>A0A841DMS1_9ACTN</name>
<organism evidence="4 5">
    <name type="scientific">Kribbella solani</name>
    <dbReference type="NCBI Taxonomy" id="236067"/>
    <lineage>
        <taxon>Bacteria</taxon>
        <taxon>Bacillati</taxon>
        <taxon>Actinomycetota</taxon>
        <taxon>Actinomycetes</taxon>
        <taxon>Propionibacteriales</taxon>
        <taxon>Kribbellaceae</taxon>
        <taxon>Kribbella</taxon>
    </lineage>
</organism>
<comment type="caution">
    <text evidence="4">The sequence shown here is derived from an EMBL/GenBank/DDBJ whole genome shotgun (WGS) entry which is preliminary data.</text>
</comment>
<keyword evidence="1 4" id="KW-0808">Transferase</keyword>
<dbReference type="InterPro" id="IPR014729">
    <property type="entry name" value="Rossmann-like_a/b/a_fold"/>
</dbReference>
<reference evidence="4 5" key="1">
    <citation type="submission" date="2020-08" db="EMBL/GenBank/DDBJ databases">
        <title>Sequencing the genomes of 1000 actinobacteria strains.</title>
        <authorList>
            <person name="Klenk H.-P."/>
        </authorList>
    </citation>
    <scope>NUCLEOTIDE SEQUENCE [LARGE SCALE GENOMIC DNA]</scope>
    <source>
        <strain evidence="4 5">DSM 17294</strain>
    </source>
</reference>
<evidence type="ECO:0000256" key="2">
    <source>
        <dbReference type="ARBA" id="ARBA00022695"/>
    </source>
</evidence>
<dbReference type="AlphaFoldDB" id="A0A841DMS1"/>
<dbReference type="SUPFAM" id="SSF52374">
    <property type="entry name" value="Nucleotidylyl transferase"/>
    <property type="match status" value="1"/>
</dbReference>
<dbReference type="GO" id="GO:0016779">
    <property type="term" value="F:nucleotidyltransferase activity"/>
    <property type="evidence" value="ECO:0007669"/>
    <property type="project" value="UniProtKB-KW"/>
</dbReference>
<proteinExistence type="predicted"/>
<keyword evidence="5" id="KW-1185">Reference proteome</keyword>
<feature type="domain" description="Cytidyltransferase-like" evidence="3">
    <location>
        <begin position="16"/>
        <end position="85"/>
    </location>
</feature>
<sequence length="182" mass="19542">MLGDANVVSVPRTGCVVGVFDLFHVGHIDVLERARRHCDRLVVAVLSDEWALDAWGARPFVPLPERARIVEHLRCVDEVISVDELIPASETIVTSETIAPSEMAALSEMAASEMVAVGDVRPPWLTGVQTVFAASAMDGVLSAAELDRIPPALLTILPAGRTSRSPILRAAIDQRQSRSSVA</sequence>
<dbReference type="Pfam" id="PF01467">
    <property type="entry name" value="CTP_transf_like"/>
    <property type="match status" value="1"/>
</dbReference>